<dbReference type="GO" id="GO:0042597">
    <property type="term" value="C:periplasmic space"/>
    <property type="evidence" value="ECO:0007669"/>
    <property type="project" value="InterPro"/>
</dbReference>
<feature type="region of interest" description="Disordered" evidence="5">
    <location>
        <begin position="140"/>
        <end position="191"/>
    </location>
</feature>
<comment type="caution">
    <text evidence="9">The sequence shown here is derived from an EMBL/GenBank/DDBJ whole genome shotgun (WGS) entry which is preliminary data.</text>
</comment>
<dbReference type="Gene3D" id="2.60.40.1220">
    <property type="match status" value="1"/>
</dbReference>
<comment type="subcellular location">
    <subcellularLocation>
        <location evidence="1">Cell envelope</location>
    </subcellularLocation>
</comment>
<sequence length="232" mass="23346">METPSPDERHPVLRRVLAPLAVLASLLLTLGLTAAPASAHDVLISSTPADGETLTTAPTEIVLTFNNDIAQIGAEVQITGPDGTVVNEAPTVTGPAATVLLTGEVTSGTYSVAWRVTSSDGHPIDGTFTFVLDLLVVEPPTAEPTSESPSPSETPTETAGETASESASAEPSDVDSATVTETAPATEGGSAGFDVPGWVVALVAVGIVGGVVALIVRMRRDGRSGGGRGPTA</sequence>
<evidence type="ECO:0000259" key="8">
    <source>
        <dbReference type="Pfam" id="PF04234"/>
    </source>
</evidence>
<dbReference type="Proteomes" id="UP000245166">
    <property type="component" value="Unassembled WGS sequence"/>
</dbReference>
<dbReference type="SUPFAM" id="SSF81296">
    <property type="entry name" value="E set domains"/>
    <property type="match status" value="1"/>
</dbReference>
<evidence type="ECO:0000313" key="10">
    <source>
        <dbReference type="Proteomes" id="UP000245166"/>
    </source>
</evidence>
<name>A0A2U1ZUR6_9MICO</name>
<evidence type="ECO:0000256" key="3">
    <source>
        <dbReference type="ARBA" id="ARBA00022729"/>
    </source>
</evidence>
<evidence type="ECO:0000256" key="1">
    <source>
        <dbReference type="ARBA" id="ARBA00004196"/>
    </source>
</evidence>
<gene>
    <name evidence="9" type="ORF">C8046_08725</name>
</gene>
<keyword evidence="4" id="KW-0186">Copper</keyword>
<keyword evidence="2" id="KW-0479">Metal-binding</keyword>
<dbReference type="EMBL" id="PYHR01000002">
    <property type="protein sequence ID" value="PWD50718.1"/>
    <property type="molecule type" value="Genomic_DNA"/>
</dbReference>
<feature type="chain" id="PRO_5015446457" description="CopC domain-containing protein" evidence="7">
    <location>
        <begin position="40"/>
        <end position="232"/>
    </location>
</feature>
<dbReference type="PANTHER" id="PTHR34820:SF4">
    <property type="entry name" value="INNER MEMBRANE PROTEIN YEBZ"/>
    <property type="match status" value="1"/>
</dbReference>
<feature type="domain" description="CopC" evidence="8">
    <location>
        <begin position="40"/>
        <end position="131"/>
    </location>
</feature>
<evidence type="ECO:0000256" key="6">
    <source>
        <dbReference type="SAM" id="Phobius"/>
    </source>
</evidence>
<dbReference type="GO" id="GO:0006825">
    <property type="term" value="P:copper ion transport"/>
    <property type="evidence" value="ECO:0007669"/>
    <property type="project" value="InterPro"/>
</dbReference>
<keyword evidence="10" id="KW-1185">Reference proteome</keyword>
<feature type="transmembrane region" description="Helical" evidence="6">
    <location>
        <begin position="195"/>
        <end position="216"/>
    </location>
</feature>
<keyword evidence="6" id="KW-0472">Membrane</keyword>
<dbReference type="InterPro" id="IPR014756">
    <property type="entry name" value="Ig_E-set"/>
</dbReference>
<dbReference type="InterPro" id="IPR007348">
    <property type="entry name" value="CopC_dom"/>
</dbReference>
<dbReference type="GO" id="GO:0046688">
    <property type="term" value="P:response to copper ion"/>
    <property type="evidence" value="ECO:0007669"/>
    <property type="project" value="InterPro"/>
</dbReference>
<protein>
    <recommendedName>
        <fullName evidence="8">CopC domain-containing protein</fullName>
    </recommendedName>
</protein>
<dbReference type="Pfam" id="PF04234">
    <property type="entry name" value="CopC"/>
    <property type="match status" value="1"/>
</dbReference>
<evidence type="ECO:0000313" key="9">
    <source>
        <dbReference type="EMBL" id="PWD50718.1"/>
    </source>
</evidence>
<evidence type="ECO:0000256" key="4">
    <source>
        <dbReference type="ARBA" id="ARBA00023008"/>
    </source>
</evidence>
<keyword evidence="3 7" id="KW-0732">Signal</keyword>
<dbReference type="GO" id="GO:0030313">
    <property type="term" value="C:cell envelope"/>
    <property type="evidence" value="ECO:0007669"/>
    <property type="project" value="UniProtKB-SubCell"/>
</dbReference>
<accession>A0A2U1ZUR6</accession>
<dbReference type="PANTHER" id="PTHR34820">
    <property type="entry name" value="INNER MEMBRANE PROTEIN YEBZ"/>
    <property type="match status" value="1"/>
</dbReference>
<proteinExistence type="predicted"/>
<dbReference type="GO" id="GO:0005886">
    <property type="term" value="C:plasma membrane"/>
    <property type="evidence" value="ECO:0007669"/>
    <property type="project" value="TreeGrafter"/>
</dbReference>
<reference evidence="9 10" key="1">
    <citation type="submission" date="2018-03" db="EMBL/GenBank/DDBJ databases">
        <title>Genome assembly of novel Miniimonas species PCH200.</title>
        <authorList>
            <person name="Thakur V."/>
            <person name="Kumar V."/>
            <person name="Singh D."/>
        </authorList>
    </citation>
    <scope>NUCLEOTIDE SEQUENCE [LARGE SCALE GENOMIC DNA]</scope>
    <source>
        <strain evidence="9 10">PCH200</strain>
    </source>
</reference>
<feature type="signal peptide" evidence="7">
    <location>
        <begin position="1"/>
        <end position="39"/>
    </location>
</feature>
<dbReference type="InterPro" id="IPR014755">
    <property type="entry name" value="Cu-Rt/internalin_Ig-like"/>
</dbReference>
<feature type="compositionally biased region" description="Low complexity" evidence="5">
    <location>
        <begin position="140"/>
        <end position="171"/>
    </location>
</feature>
<evidence type="ECO:0000256" key="2">
    <source>
        <dbReference type="ARBA" id="ARBA00022723"/>
    </source>
</evidence>
<evidence type="ECO:0000256" key="5">
    <source>
        <dbReference type="SAM" id="MobiDB-lite"/>
    </source>
</evidence>
<keyword evidence="6" id="KW-0812">Transmembrane</keyword>
<organism evidence="9 10">
    <name type="scientific">Serinibacter arcticus</name>
    <dbReference type="NCBI Taxonomy" id="1655435"/>
    <lineage>
        <taxon>Bacteria</taxon>
        <taxon>Bacillati</taxon>
        <taxon>Actinomycetota</taxon>
        <taxon>Actinomycetes</taxon>
        <taxon>Micrococcales</taxon>
        <taxon>Beutenbergiaceae</taxon>
        <taxon>Serinibacter</taxon>
    </lineage>
</organism>
<dbReference type="InterPro" id="IPR032694">
    <property type="entry name" value="CopC/D"/>
</dbReference>
<dbReference type="GO" id="GO:0005507">
    <property type="term" value="F:copper ion binding"/>
    <property type="evidence" value="ECO:0007669"/>
    <property type="project" value="InterPro"/>
</dbReference>
<evidence type="ECO:0000256" key="7">
    <source>
        <dbReference type="SAM" id="SignalP"/>
    </source>
</evidence>
<keyword evidence="6" id="KW-1133">Transmembrane helix</keyword>
<dbReference type="AlphaFoldDB" id="A0A2U1ZUR6"/>